<comment type="caution">
    <text evidence="1">The sequence shown here is derived from an EMBL/GenBank/DDBJ whole genome shotgun (WGS) entry which is preliminary data.</text>
</comment>
<reference evidence="1" key="2">
    <citation type="submission" date="2023-05" db="EMBL/GenBank/DDBJ databases">
        <authorList>
            <consortium name="Lawrence Berkeley National Laboratory"/>
            <person name="Steindorff A."/>
            <person name="Hensen N."/>
            <person name="Bonometti L."/>
            <person name="Westerberg I."/>
            <person name="Brannstrom I.O."/>
            <person name="Guillou S."/>
            <person name="Cros-Aarteil S."/>
            <person name="Calhoun S."/>
            <person name="Haridas S."/>
            <person name="Kuo A."/>
            <person name="Mondo S."/>
            <person name="Pangilinan J."/>
            <person name="Riley R."/>
            <person name="Labutti K."/>
            <person name="Andreopoulos B."/>
            <person name="Lipzen A."/>
            <person name="Chen C."/>
            <person name="Yanf M."/>
            <person name="Daum C."/>
            <person name="Ng V."/>
            <person name="Clum A."/>
            <person name="Ohm R."/>
            <person name="Martin F."/>
            <person name="Silar P."/>
            <person name="Natvig D."/>
            <person name="Lalanne C."/>
            <person name="Gautier V."/>
            <person name="Ament-Velasquez S.L."/>
            <person name="Kruys A."/>
            <person name="Hutchinson M.I."/>
            <person name="Powell A.J."/>
            <person name="Barry K."/>
            <person name="Miller A.N."/>
            <person name="Grigoriev I.V."/>
            <person name="Debuchy R."/>
            <person name="Gladieux P."/>
            <person name="Thoren M.H."/>
            <person name="Johannesson H."/>
        </authorList>
    </citation>
    <scope>NUCLEOTIDE SEQUENCE</scope>
    <source>
        <strain evidence="1">CBS 508.74</strain>
    </source>
</reference>
<dbReference type="RefSeq" id="XP_064675249.1">
    <property type="nucleotide sequence ID" value="XM_064814146.1"/>
</dbReference>
<protein>
    <submittedName>
        <fullName evidence="1">Uncharacterized protein</fullName>
    </submittedName>
</protein>
<accession>A0AAN6TNG2</accession>
<proteinExistence type="predicted"/>
<name>A0AAN6TNG2_9PEZI</name>
<sequence length="125" mass="13875">MFAELLLGKTMSLFEDHICMAGTSPEMRYPMCFTSYTADAQADHHGLSTYLHLLQSITEPDTCTLEASVGPALRVEMLILHYFRCTACGNPDLRGILKLSRPLINSSPTRCCCMLCKTSGKVPRQ</sequence>
<evidence type="ECO:0000313" key="1">
    <source>
        <dbReference type="EMBL" id="KAK4117679.1"/>
    </source>
</evidence>
<dbReference type="GeneID" id="89938271"/>
<reference evidence="1" key="1">
    <citation type="journal article" date="2023" name="Mol. Phylogenet. Evol.">
        <title>Genome-scale phylogeny and comparative genomics of the fungal order Sordariales.</title>
        <authorList>
            <person name="Hensen N."/>
            <person name="Bonometti L."/>
            <person name="Westerberg I."/>
            <person name="Brannstrom I.O."/>
            <person name="Guillou S."/>
            <person name="Cros-Aarteil S."/>
            <person name="Calhoun S."/>
            <person name="Haridas S."/>
            <person name="Kuo A."/>
            <person name="Mondo S."/>
            <person name="Pangilinan J."/>
            <person name="Riley R."/>
            <person name="LaButti K."/>
            <person name="Andreopoulos B."/>
            <person name="Lipzen A."/>
            <person name="Chen C."/>
            <person name="Yan M."/>
            <person name="Daum C."/>
            <person name="Ng V."/>
            <person name="Clum A."/>
            <person name="Steindorff A."/>
            <person name="Ohm R.A."/>
            <person name="Martin F."/>
            <person name="Silar P."/>
            <person name="Natvig D.O."/>
            <person name="Lalanne C."/>
            <person name="Gautier V."/>
            <person name="Ament-Velasquez S.L."/>
            <person name="Kruys A."/>
            <person name="Hutchinson M.I."/>
            <person name="Powell A.J."/>
            <person name="Barry K."/>
            <person name="Miller A.N."/>
            <person name="Grigoriev I.V."/>
            <person name="Debuchy R."/>
            <person name="Gladieux P."/>
            <person name="Hiltunen Thoren M."/>
            <person name="Johannesson H."/>
        </authorList>
    </citation>
    <scope>NUCLEOTIDE SEQUENCE</scope>
    <source>
        <strain evidence="1">CBS 508.74</strain>
    </source>
</reference>
<dbReference type="EMBL" id="MU853332">
    <property type="protein sequence ID" value="KAK4117679.1"/>
    <property type="molecule type" value="Genomic_DNA"/>
</dbReference>
<organism evidence="1 2">
    <name type="scientific">Canariomyces notabilis</name>
    <dbReference type="NCBI Taxonomy" id="2074819"/>
    <lineage>
        <taxon>Eukaryota</taxon>
        <taxon>Fungi</taxon>
        <taxon>Dikarya</taxon>
        <taxon>Ascomycota</taxon>
        <taxon>Pezizomycotina</taxon>
        <taxon>Sordariomycetes</taxon>
        <taxon>Sordariomycetidae</taxon>
        <taxon>Sordariales</taxon>
        <taxon>Chaetomiaceae</taxon>
        <taxon>Canariomyces</taxon>
    </lineage>
</organism>
<evidence type="ECO:0000313" key="2">
    <source>
        <dbReference type="Proteomes" id="UP001302812"/>
    </source>
</evidence>
<keyword evidence="2" id="KW-1185">Reference proteome</keyword>
<gene>
    <name evidence="1" type="ORF">N656DRAFT_773863</name>
</gene>
<dbReference type="AlphaFoldDB" id="A0AAN6TNG2"/>
<dbReference type="Proteomes" id="UP001302812">
    <property type="component" value="Unassembled WGS sequence"/>
</dbReference>